<accession>A0A4D4LSE5</accession>
<dbReference type="AlphaFoldDB" id="A0A4D4LSE5"/>
<sequence>MQAADVDPVLGQQRQDGGASGGVRRHIAVHAADQQLAEVALPGGVRHPQRDAQRGRRERGQAVRVDAGGVLGEDQTVDAGRERTGQLGHTGPQPVEFVEDFGLGRHQ</sequence>
<feature type="region of interest" description="Disordered" evidence="1">
    <location>
        <begin position="1"/>
        <end position="24"/>
    </location>
</feature>
<evidence type="ECO:0000313" key="2">
    <source>
        <dbReference type="EMBL" id="GDY63434.1"/>
    </source>
</evidence>
<name>A0A4D4LSE5_STRAX</name>
<feature type="compositionally biased region" description="Basic and acidic residues" evidence="1">
    <location>
        <begin position="48"/>
        <end position="61"/>
    </location>
</feature>
<protein>
    <submittedName>
        <fullName evidence="2">Uncharacterized protein</fullName>
    </submittedName>
</protein>
<comment type="caution">
    <text evidence="2">The sequence shown here is derived from an EMBL/GenBank/DDBJ whole genome shotgun (WGS) entry which is preliminary data.</text>
</comment>
<proteinExistence type="predicted"/>
<feature type="region of interest" description="Disordered" evidence="1">
    <location>
        <begin position="38"/>
        <end position="107"/>
    </location>
</feature>
<gene>
    <name evidence="2" type="ORF">SAV14893_028270</name>
</gene>
<evidence type="ECO:0000313" key="3">
    <source>
        <dbReference type="Proteomes" id="UP000302139"/>
    </source>
</evidence>
<organism evidence="2 3">
    <name type="scientific">Streptomyces avermitilis</name>
    <dbReference type="NCBI Taxonomy" id="33903"/>
    <lineage>
        <taxon>Bacteria</taxon>
        <taxon>Bacillati</taxon>
        <taxon>Actinomycetota</taxon>
        <taxon>Actinomycetes</taxon>
        <taxon>Kitasatosporales</taxon>
        <taxon>Streptomycetaceae</taxon>
        <taxon>Streptomyces</taxon>
    </lineage>
</organism>
<dbReference type="EMBL" id="BJHX01000001">
    <property type="protein sequence ID" value="GDY63434.1"/>
    <property type="molecule type" value="Genomic_DNA"/>
</dbReference>
<evidence type="ECO:0000256" key="1">
    <source>
        <dbReference type="SAM" id="MobiDB-lite"/>
    </source>
</evidence>
<dbReference type="Proteomes" id="UP000302139">
    <property type="component" value="Unassembled WGS sequence"/>
</dbReference>
<reference evidence="2 3" key="1">
    <citation type="submission" date="2019-04" db="EMBL/GenBank/DDBJ databases">
        <title>Draft genome sequences of Streptomyces avermitilis NBRC 14893.</title>
        <authorList>
            <person name="Komaki H."/>
            <person name="Tamura T."/>
            <person name="Hosoyama A."/>
        </authorList>
    </citation>
    <scope>NUCLEOTIDE SEQUENCE [LARGE SCALE GENOMIC DNA]</scope>
    <source>
        <strain evidence="2 3">NBRC 14893</strain>
    </source>
</reference>